<reference evidence="11" key="1">
    <citation type="submission" date="2016-02" db="EMBL/GenBank/DDBJ databases">
        <title>Draft genome sequence of Microdochium bolleyi, a fungal endophyte of beachgrass.</title>
        <authorList>
            <consortium name="DOE Joint Genome Institute"/>
            <person name="David A.S."/>
            <person name="May G."/>
            <person name="Haridas S."/>
            <person name="Lim J."/>
            <person name="Wang M."/>
            <person name="Labutti K."/>
            <person name="Lipzen A."/>
            <person name="Barry K."/>
            <person name="Grigoriev I.V."/>
        </authorList>
    </citation>
    <scope>NUCLEOTIDE SEQUENCE [LARGE SCALE GENOMIC DNA]</scope>
    <source>
        <strain evidence="11">J235TASD1</strain>
    </source>
</reference>
<evidence type="ECO:0000256" key="8">
    <source>
        <dbReference type="ARBA" id="ARBA00023136"/>
    </source>
</evidence>
<proteinExistence type="inferred from homology"/>
<dbReference type="GO" id="GO:0008250">
    <property type="term" value="C:oligosaccharyltransferase complex"/>
    <property type="evidence" value="ECO:0007669"/>
    <property type="project" value="TreeGrafter"/>
</dbReference>
<dbReference type="EMBL" id="KQ964245">
    <property type="protein sequence ID" value="KXJ96590.1"/>
    <property type="molecule type" value="Genomic_DNA"/>
</dbReference>
<dbReference type="OrthoDB" id="2124077at2759"/>
<feature type="transmembrane region" description="Helical" evidence="9">
    <location>
        <begin position="7"/>
        <end position="28"/>
    </location>
</feature>
<dbReference type="GO" id="GO:0018279">
    <property type="term" value="P:protein N-linked glycosylation via asparagine"/>
    <property type="evidence" value="ECO:0007669"/>
    <property type="project" value="TreeGrafter"/>
</dbReference>
<dbReference type="Pfam" id="PF10215">
    <property type="entry name" value="Ost4"/>
    <property type="match status" value="1"/>
</dbReference>
<evidence type="ECO:0000256" key="5">
    <source>
        <dbReference type="ARBA" id="ARBA00022824"/>
    </source>
</evidence>
<name>A0A136JHG6_9PEZI</name>
<evidence type="ECO:0000256" key="4">
    <source>
        <dbReference type="ARBA" id="ARBA00022692"/>
    </source>
</evidence>
<keyword evidence="7 9" id="KW-1133">Transmembrane helix</keyword>
<dbReference type="PANTHER" id="PTHR48164">
    <property type="entry name" value="DOLICHYL-DIPHOSPHOOLIGOSACCHARIDE--PROTEIN GLYCOSYLTRANSFERASE SUBUNIT 4"/>
    <property type="match status" value="1"/>
</dbReference>
<dbReference type="InterPro" id="IPR036330">
    <property type="entry name" value="Ost4p_sf"/>
</dbReference>
<keyword evidence="10" id="KW-0808">Transferase</keyword>
<evidence type="ECO:0000256" key="7">
    <source>
        <dbReference type="ARBA" id="ARBA00022989"/>
    </source>
</evidence>
<protein>
    <recommendedName>
        <fullName evidence="3">Dolichyl-diphosphooligosaccharide--protein glycosyltransferase subunit 4</fullName>
    </recommendedName>
</protein>
<dbReference type="InterPro" id="IPR051307">
    <property type="entry name" value="OST4"/>
</dbReference>
<evidence type="ECO:0000256" key="3">
    <source>
        <dbReference type="ARBA" id="ARBA00017662"/>
    </source>
</evidence>
<keyword evidence="11" id="KW-1185">Reference proteome</keyword>
<keyword evidence="4 9" id="KW-0812">Transmembrane</keyword>
<keyword evidence="5" id="KW-0256">Endoplasmic reticulum</keyword>
<dbReference type="InterPro" id="IPR018943">
    <property type="entry name" value="Oligosaccaryltransferase"/>
</dbReference>
<evidence type="ECO:0000313" key="10">
    <source>
        <dbReference type="EMBL" id="KXJ96590.1"/>
    </source>
</evidence>
<keyword evidence="6" id="KW-0735">Signal-anchor</keyword>
<dbReference type="AlphaFoldDB" id="A0A136JHG6"/>
<comment type="subcellular location">
    <subcellularLocation>
        <location evidence="1">Endoplasmic reticulum membrane</location>
        <topology evidence="1">Single-pass type III membrane protein</topology>
    </subcellularLocation>
</comment>
<dbReference type="SUPFAM" id="SSF103464">
    <property type="entry name" value="Oligosaccharyltransferase subunit ost4p"/>
    <property type="match status" value="1"/>
</dbReference>
<evidence type="ECO:0000256" key="6">
    <source>
        <dbReference type="ARBA" id="ARBA00022968"/>
    </source>
</evidence>
<dbReference type="GO" id="GO:0016740">
    <property type="term" value="F:transferase activity"/>
    <property type="evidence" value="ECO:0007669"/>
    <property type="project" value="UniProtKB-KW"/>
</dbReference>
<accession>A0A136JHG6</accession>
<sequence>MISDNDLYRLAIFLGSAACVLIVIYHFIEVNSQESALQQKAAKAVPAQQPQAVGKAPSAAK</sequence>
<keyword evidence="8 9" id="KW-0472">Membrane</keyword>
<evidence type="ECO:0000313" key="11">
    <source>
        <dbReference type="Proteomes" id="UP000070501"/>
    </source>
</evidence>
<dbReference type="InParanoid" id="A0A136JHG6"/>
<dbReference type="Proteomes" id="UP000070501">
    <property type="component" value="Unassembled WGS sequence"/>
</dbReference>
<organism evidence="10 11">
    <name type="scientific">Microdochium bolleyi</name>
    <dbReference type="NCBI Taxonomy" id="196109"/>
    <lineage>
        <taxon>Eukaryota</taxon>
        <taxon>Fungi</taxon>
        <taxon>Dikarya</taxon>
        <taxon>Ascomycota</taxon>
        <taxon>Pezizomycotina</taxon>
        <taxon>Sordariomycetes</taxon>
        <taxon>Xylariomycetidae</taxon>
        <taxon>Xylariales</taxon>
        <taxon>Microdochiaceae</taxon>
        <taxon>Microdochium</taxon>
    </lineage>
</organism>
<comment type="similarity">
    <text evidence="2">Belongs to the OST4 family.</text>
</comment>
<gene>
    <name evidence="10" type="ORF">Micbo1qcDRAFT_155170</name>
</gene>
<dbReference type="PANTHER" id="PTHR48164:SF1">
    <property type="entry name" value="DOLICHYL-DIPHOSPHOOLIGOSACCHARIDE--PROTEIN GLYCOSYLTRANSFERASE SUBUNIT 4"/>
    <property type="match status" value="1"/>
</dbReference>
<evidence type="ECO:0000256" key="2">
    <source>
        <dbReference type="ARBA" id="ARBA00007685"/>
    </source>
</evidence>
<evidence type="ECO:0000256" key="1">
    <source>
        <dbReference type="ARBA" id="ARBA00004643"/>
    </source>
</evidence>
<evidence type="ECO:0000256" key="9">
    <source>
        <dbReference type="SAM" id="Phobius"/>
    </source>
</evidence>